<dbReference type="Pfam" id="PF00179">
    <property type="entry name" value="UQ_con"/>
    <property type="match status" value="1"/>
</dbReference>
<evidence type="ECO:0000259" key="1">
    <source>
        <dbReference type="PROSITE" id="PS50127"/>
    </source>
</evidence>
<dbReference type="InterPro" id="IPR016135">
    <property type="entry name" value="UBQ-conjugating_enzyme/RWD"/>
</dbReference>
<gene>
    <name evidence="2" type="ORF">CVT24_010430</name>
</gene>
<feature type="non-terminal residue" evidence="2">
    <location>
        <position position="1"/>
    </location>
</feature>
<protein>
    <recommendedName>
        <fullName evidence="1">UBC core domain-containing protein</fullName>
    </recommendedName>
</protein>
<dbReference type="SMART" id="SM00212">
    <property type="entry name" value="UBCc"/>
    <property type="match status" value="1"/>
</dbReference>
<dbReference type="InterPro" id="IPR000608">
    <property type="entry name" value="UBC"/>
</dbReference>
<name>A0A409YPP2_9AGAR</name>
<accession>A0A409YPP2</accession>
<evidence type="ECO:0000313" key="3">
    <source>
        <dbReference type="Proteomes" id="UP000284842"/>
    </source>
</evidence>
<dbReference type="PROSITE" id="PS50127">
    <property type="entry name" value="UBC_2"/>
    <property type="match status" value="1"/>
</dbReference>
<dbReference type="OrthoDB" id="9978460at2759"/>
<dbReference type="InParanoid" id="A0A409YPP2"/>
<dbReference type="SUPFAM" id="SSF54495">
    <property type="entry name" value="UBC-like"/>
    <property type="match status" value="1"/>
</dbReference>
<evidence type="ECO:0000313" key="2">
    <source>
        <dbReference type="EMBL" id="PPR04972.1"/>
    </source>
</evidence>
<dbReference type="STRING" id="181874.A0A409YPP2"/>
<comment type="caution">
    <text evidence="2">The sequence shown here is derived from an EMBL/GenBank/DDBJ whole genome shotgun (WGS) entry which is preliminary data.</text>
</comment>
<dbReference type="EMBL" id="NHTK01000869">
    <property type="protein sequence ID" value="PPR04972.1"/>
    <property type="molecule type" value="Genomic_DNA"/>
</dbReference>
<dbReference type="Gene3D" id="3.10.110.10">
    <property type="entry name" value="Ubiquitin Conjugating Enzyme"/>
    <property type="match status" value="1"/>
</dbReference>
<proteinExistence type="predicted"/>
<reference evidence="2 3" key="1">
    <citation type="journal article" date="2018" name="Evol. Lett.">
        <title>Horizontal gene cluster transfer increased hallucinogenic mushroom diversity.</title>
        <authorList>
            <person name="Reynolds H.T."/>
            <person name="Vijayakumar V."/>
            <person name="Gluck-Thaler E."/>
            <person name="Korotkin H.B."/>
            <person name="Matheny P.B."/>
            <person name="Slot J.C."/>
        </authorList>
    </citation>
    <scope>NUCLEOTIDE SEQUENCE [LARGE SCALE GENOMIC DNA]</scope>
    <source>
        <strain evidence="2 3">2629</strain>
    </source>
</reference>
<sequence>SHSFTGLLAFTDQLSNLQGVTVEPKEDNLFEWKCAIKADVSMIRIFVLETFEFNTWQSDSPYKNGTFRFTLSLPDNFPFKPPTVTFATKIYHPGINEEGAICVPILRDEVSPDQYDINKYVQQLDLQWKPMTTLSTVLYIIQEKLNNPSADDPFEPEIAAVLKNDKTKFLATAKEWTKK</sequence>
<feature type="domain" description="UBC core" evidence="1">
    <location>
        <begin position="1"/>
        <end position="179"/>
    </location>
</feature>
<dbReference type="AlphaFoldDB" id="A0A409YPP2"/>
<dbReference type="PANTHER" id="PTHR24068">
    <property type="entry name" value="UBIQUITIN-CONJUGATING ENZYME E2"/>
    <property type="match status" value="1"/>
</dbReference>
<keyword evidence="3" id="KW-1185">Reference proteome</keyword>
<organism evidence="2 3">
    <name type="scientific">Panaeolus cyanescens</name>
    <dbReference type="NCBI Taxonomy" id="181874"/>
    <lineage>
        <taxon>Eukaryota</taxon>
        <taxon>Fungi</taxon>
        <taxon>Dikarya</taxon>
        <taxon>Basidiomycota</taxon>
        <taxon>Agaricomycotina</taxon>
        <taxon>Agaricomycetes</taxon>
        <taxon>Agaricomycetidae</taxon>
        <taxon>Agaricales</taxon>
        <taxon>Agaricineae</taxon>
        <taxon>Galeropsidaceae</taxon>
        <taxon>Panaeolus</taxon>
    </lineage>
</organism>
<dbReference type="Proteomes" id="UP000284842">
    <property type="component" value="Unassembled WGS sequence"/>
</dbReference>